<accession>A0A327Y319</accession>
<reference evidence="4 5" key="1">
    <citation type="submission" date="2018-06" db="EMBL/GenBank/DDBJ databases">
        <title>Genomic Encyclopedia of Archaeal and Bacterial Type Strains, Phase II (KMG-II): from individual species to whole genera.</title>
        <authorList>
            <person name="Goeker M."/>
        </authorList>
    </citation>
    <scope>NUCLEOTIDE SEQUENCE [LARGE SCALE GENOMIC DNA]</scope>
    <source>
        <strain evidence="4 5">DSM 22011</strain>
    </source>
</reference>
<name>A0A327Y319_9RHOB</name>
<comment type="caution">
    <text evidence="4">The sequence shown here is derived from an EMBL/GenBank/DDBJ whole genome shotgun (WGS) entry which is preliminary data.</text>
</comment>
<keyword evidence="5" id="KW-1185">Reference proteome</keyword>
<dbReference type="EMBL" id="QLMG01000021">
    <property type="protein sequence ID" value="RAK15608.1"/>
    <property type="molecule type" value="Genomic_DNA"/>
</dbReference>
<dbReference type="PROSITE" id="PS50110">
    <property type="entry name" value="RESPONSE_REGULATORY"/>
    <property type="match status" value="1"/>
</dbReference>
<dbReference type="InterPro" id="IPR050595">
    <property type="entry name" value="Bact_response_regulator"/>
</dbReference>
<evidence type="ECO:0000256" key="1">
    <source>
        <dbReference type="ARBA" id="ARBA00022553"/>
    </source>
</evidence>
<dbReference type="RefSeq" id="WP_009504667.1">
    <property type="nucleotide sequence ID" value="NZ_LIGK01000018.1"/>
</dbReference>
<dbReference type="AlphaFoldDB" id="A0A327Y319"/>
<dbReference type="Gene3D" id="3.40.50.2300">
    <property type="match status" value="1"/>
</dbReference>
<keyword evidence="1 2" id="KW-0597">Phosphoprotein</keyword>
<feature type="domain" description="Response regulatory" evidence="3">
    <location>
        <begin position="9"/>
        <end position="120"/>
    </location>
</feature>
<evidence type="ECO:0000256" key="2">
    <source>
        <dbReference type="PROSITE-ProRule" id="PRU00169"/>
    </source>
</evidence>
<dbReference type="PANTHER" id="PTHR44591">
    <property type="entry name" value="STRESS RESPONSE REGULATOR PROTEIN 1"/>
    <property type="match status" value="1"/>
</dbReference>
<sequence>MNNAFDGATVLILEDEAIISFDLELTAQDLGAARTVCAFSLREARDAVDAGRFDIAILDVNLPDGSSEALASRLEATGTLVIFHTGHGDPDTLGAHCPSAGFVAKPSSPQQIAAEAARLRAAAT</sequence>
<dbReference type="PANTHER" id="PTHR44591:SF3">
    <property type="entry name" value="RESPONSE REGULATORY DOMAIN-CONTAINING PROTEIN"/>
    <property type="match status" value="1"/>
</dbReference>
<protein>
    <submittedName>
        <fullName evidence="4">Response regulator receiver domain-containing protein</fullName>
    </submittedName>
</protein>
<dbReference type="GO" id="GO:0000160">
    <property type="term" value="P:phosphorelay signal transduction system"/>
    <property type="evidence" value="ECO:0007669"/>
    <property type="project" value="InterPro"/>
</dbReference>
<evidence type="ECO:0000313" key="5">
    <source>
        <dbReference type="Proteomes" id="UP000249165"/>
    </source>
</evidence>
<feature type="modified residue" description="4-aspartylphosphate" evidence="2">
    <location>
        <position position="59"/>
    </location>
</feature>
<evidence type="ECO:0000259" key="3">
    <source>
        <dbReference type="PROSITE" id="PS50110"/>
    </source>
</evidence>
<gene>
    <name evidence="4" type="ORF">ATI53_102131</name>
</gene>
<dbReference type="SMART" id="SM00448">
    <property type="entry name" value="REC"/>
    <property type="match status" value="1"/>
</dbReference>
<dbReference type="Proteomes" id="UP000249165">
    <property type="component" value="Unassembled WGS sequence"/>
</dbReference>
<evidence type="ECO:0000313" key="4">
    <source>
        <dbReference type="EMBL" id="RAK15608.1"/>
    </source>
</evidence>
<dbReference type="InterPro" id="IPR001789">
    <property type="entry name" value="Sig_transdc_resp-reg_receiver"/>
</dbReference>
<dbReference type="Pfam" id="PF00072">
    <property type="entry name" value="Response_reg"/>
    <property type="match status" value="1"/>
</dbReference>
<dbReference type="SUPFAM" id="SSF52172">
    <property type="entry name" value="CheY-like"/>
    <property type="match status" value="1"/>
</dbReference>
<organism evidence="4 5">
    <name type="scientific">Salipiger aestuarii</name>
    <dbReference type="NCBI Taxonomy" id="568098"/>
    <lineage>
        <taxon>Bacteria</taxon>
        <taxon>Pseudomonadati</taxon>
        <taxon>Pseudomonadota</taxon>
        <taxon>Alphaproteobacteria</taxon>
        <taxon>Rhodobacterales</taxon>
        <taxon>Roseobacteraceae</taxon>
        <taxon>Salipiger</taxon>
    </lineage>
</organism>
<proteinExistence type="predicted"/>
<dbReference type="OrthoDB" id="582170at2"/>
<dbReference type="InterPro" id="IPR011006">
    <property type="entry name" value="CheY-like_superfamily"/>
</dbReference>